<feature type="compositionally biased region" description="Basic residues" evidence="8">
    <location>
        <begin position="171"/>
        <end position="206"/>
    </location>
</feature>
<keyword evidence="6 7" id="KW-0539">Nucleus</keyword>
<dbReference type="GO" id="GO:0006334">
    <property type="term" value="P:nucleosome assembly"/>
    <property type="evidence" value="ECO:0007669"/>
    <property type="project" value="InterPro"/>
</dbReference>
<dbReference type="GO" id="GO:0000786">
    <property type="term" value="C:nucleosome"/>
    <property type="evidence" value="ECO:0007669"/>
    <property type="project" value="InterPro"/>
</dbReference>
<dbReference type="HOGENOM" id="CLU_052897_1_2_1"/>
<dbReference type="EMBL" id="ACPB03011507">
    <property type="status" value="NOT_ANNOTATED_CDS"/>
    <property type="molecule type" value="Genomic_DNA"/>
</dbReference>
<dbReference type="Proteomes" id="UP000015103">
    <property type="component" value="Unassembled WGS sequence"/>
</dbReference>
<dbReference type="InterPro" id="IPR005818">
    <property type="entry name" value="Histone_H1/H5_H15"/>
</dbReference>
<evidence type="ECO:0000256" key="2">
    <source>
        <dbReference type="ARBA" id="ARBA00004123"/>
    </source>
</evidence>
<comment type="similarity">
    <text evidence="7">Belongs to the histone H1/H5 family.</text>
</comment>
<evidence type="ECO:0000256" key="8">
    <source>
        <dbReference type="SAM" id="MobiDB-lite"/>
    </source>
</evidence>
<dbReference type="Pfam" id="PF00538">
    <property type="entry name" value="Linker_histone"/>
    <property type="match status" value="1"/>
</dbReference>
<dbReference type="eggNOG" id="KOG4012">
    <property type="taxonomic scope" value="Eukaryota"/>
</dbReference>
<organism evidence="10">
    <name type="scientific">Rhodnius prolixus</name>
    <name type="common">Triatomid bug</name>
    <dbReference type="NCBI Taxonomy" id="13249"/>
    <lineage>
        <taxon>Eukaryota</taxon>
        <taxon>Metazoa</taxon>
        <taxon>Ecdysozoa</taxon>
        <taxon>Arthropoda</taxon>
        <taxon>Hexapoda</taxon>
        <taxon>Insecta</taxon>
        <taxon>Pterygota</taxon>
        <taxon>Neoptera</taxon>
        <taxon>Paraneoptera</taxon>
        <taxon>Hemiptera</taxon>
        <taxon>Heteroptera</taxon>
        <taxon>Panheteroptera</taxon>
        <taxon>Cimicomorpha</taxon>
        <taxon>Reduviidae</taxon>
        <taxon>Triatominae</taxon>
        <taxon>Rhodnius</taxon>
    </lineage>
</organism>
<dbReference type="Gene3D" id="1.10.10.10">
    <property type="entry name" value="Winged helix-like DNA-binding domain superfamily/Winged helix DNA-binding domain"/>
    <property type="match status" value="1"/>
</dbReference>
<evidence type="ECO:0000256" key="7">
    <source>
        <dbReference type="RuleBase" id="RU003894"/>
    </source>
</evidence>
<feature type="domain" description="H15" evidence="9">
    <location>
        <begin position="40"/>
        <end position="114"/>
    </location>
</feature>
<dbReference type="STRING" id="13249.R4FN42"/>
<evidence type="ECO:0000313" key="10">
    <source>
        <dbReference type="EMBL" id="JAA76797.1"/>
    </source>
</evidence>
<evidence type="ECO:0000256" key="6">
    <source>
        <dbReference type="ARBA" id="ARBA00023242"/>
    </source>
</evidence>
<protein>
    <submittedName>
        <fullName evidence="10 11">Putative histone h1</fullName>
    </submittedName>
</protein>
<feature type="region of interest" description="Disordered" evidence="8">
    <location>
        <begin position="95"/>
        <end position="206"/>
    </location>
</feature>
<dbReference type="FunCoup" id="R4FN42">
    <property type="interactions" value="203"/>
</dbReference>
<dbReference type="GO" id="GO:0030527">
    <property type="term" value="F:structural constituent of chromatin"/>
    <property type="evidence" value="ECO:0007669"/>
    <property type="project" value="InterPro"/>
</dbReference>
<dbReference type="EnsemblMetazoa" id="RPRC014759-RA">
    <property type="protein sequence ID" value="RPRC014759-PA"/>
    <property type="gene ID" value="RPRC014759"/>
</dbReference>
<dbReference type="VEuPathDB" id="VectorBase:RPRC014759"/>
<dbReference type="PROSITE" id="PS51504">
    <property type="entry name" value="H15"/>
    <property type="match status" value="1"/>
</dbReference>
<dbReference type="InterPro" id="IPR036390">
    <property type="entry name" value="WH_DNA-bd_sf"/>
</dbReference>
<comment type="function">
    <text evidence="1">Histones H1 are necessary for the condensation of nucleosome chains into higher-order structures.</text>
</comment>
<sequence length="206" mass="21748">MTETTEQPAAEVPVPVSPVKKGKGSPKKKAVAKSGKKKVSHPPTSQMVTAAIKDLKERGGTSLHAIKKYISTKYNVDAEKMSFFIRKYIRSAVESGELVQTKGKGASGSFKLGGGTDSNAKVSKATSKPKAKKEVTEKKAPAKKAKSSPKKKPSAPKAKKTKKPPTTPKAPKPKKAKPSPAKAKKSTPAKPKAKKPAAKKAASKKK</sequence>
<reference evidence="11" key="3">
    <citation type="submission" date="2015-05" db="UniProtKB">
        <authorList>
            <consortium name="EnsemblMetazoa"/>
        </authorList>
    </citation>
    <scope>IDENTIFICATION</scope>
</reference>
<dbReference type="GO" id="GO:0031492">
    <property type="term" value="F:nucleosomal DNA binding"/>
    <property type="evidence" value="ECO:0007669"/>
    <property type="project" value="TreeGrafter"/>
</dbReference>
<dbReference type="GO" id="GO:0045910">
    <property type="term" value="P:negative regulation of DNA recombination"/>
    <property type="evidence" value="ECO:0007669"/>
    <property type="project" value="TreeGrafter"/>
</dbReference>
<dbReference type="GO" id="GO:0030261">
    <property type="term" value="P:chromosome condensation"/>
    <property type="evidence" value="ECO:0007669"/>
    <property type="project" value="TreeGrafter"/>
</dbReference>
<dbReference type="RefSeq" id="XP_073973432.1">
    <property type="nucleotide sequence ID" value="XM_074117331.1"/>
</dbReference>
<comment type="subcellular location">
    <subcellularLocation>
        <location evidence="3">Chromosome</location>
    </subcellularLocation>
    <subcellularLocation>
        <location evidence="2 7">Nucleus</location>
    </subcellularLocation>
</comment>
<keyword evidence="12" id="KW-1185">Reference proteome</keyword>
<dbReference type="OMA" id="TTSAXPL"/>
<feature type="compositionally biased region" description="Polar residues" evidence="8">
    <location>
        <begin position="117"/>
        <end position="126"/>
    </location>
</feature>
<dbReference type="PRINTS" id="PR00624">
    <property type="entry name" value="HISTONEH5"/>
</dbReference>
<evidence type="ECO:0000313" key="11">
    <source>
        <dbReference type="EnsemblMetazoa" id="RPRC014759-PA"/>
    </source>
</evidence>
<name>R4FN42_RHOPR</name>
<accession>R4FN42</accession>
<evidence type="ECO:0000256" key="3">
    <source>
        <dbReference type="ARBA" id="ARBA00004286"/>
    </source>
</evidence>
<feature type="region of interest" description="Disordered" evidence="8">
    <location>
        <begin position="1"/>
        <end position="46"/>
    </location>
</feature>
<dbReference type="InParanoid" id="R4FN42"/>
<evidence type="ECO:0000256" key="1">
    <source>
        <dbReference type="ARBA" id="ARBA00002809"/>
    </source>
</evidence>
<dbReference type="GO" id="GO:0005634">
    <property type="term" value="C:nucleus"/>
    <property type="evidence" value="ECO:0007669"/>
    <property type="project" value="UniProtKB-SubCell"/>
</dbReference>
<reference evidence="10" key="1">
    <citation type="submission" date="2013-04" db="EMBL/GenBank/DDBJ databases">
        <title>An insight into the transcriptome of the digestive tract of the blood sucking bug, Rhodnius prolixus.</title>
        <authorList>
            <person name="Ribeiro J.M.C."/>
            <person name="Genta F.A."/>
            <person name="Sorgine M.H.F."/>
            <person name="Paiva-Silva G.O."/>
            <person name="Majerowicz D."/>
            <person name="Medeiros M."/>
            <person name="Koerich L."/>
            <person name="Terra W.R."/>
            <person name="Ferreira C."/>
            <person name="Pimentel A.C."/>
            <person name="Bisch P.M."/>
            <person name="Diniz M.M.P."/>
            <person name="Nascimento R."/>
            <person name="Salmon D."/>
            <person name="Silber A.M."/>
            <person name="Alves M."/>
            <person name="Oliveira M.F."/>
            <person name="Gondim K.C."/>
            <person name="Silva Neto M.A.C."/>
            <person name="Atella G.C."/>
            <person name="Araujo H."/>
            <person name="Dias F.S."/>
            <person name="Polycarpo C.R."/>
            <person name="Fampa P."/>
            <person name="Melo A.C."/>
            <person name="Tanaka A.S."/>
            <person name="Balczun C."/>
            <person name="Oliveira J.H.M."/>
            <person name="Goncalves R."/>
            <person name="Lazoski C."/>
            <person name="Pereira M.A."/>
            <person name="Rivera-Pomar R."/>
            <person name="Diambra L."/>
            <person name="Schaub G.A."/>
            <person name="Garcia E.S."/>
            <person name="Azambuja P."/>
            <person name="Braz G.R.C."/>
            <person name="Oliveira P.L."/>
        </authorList>
    </citation>
    <scope>NUCLEOTIDE SEQUENCE</scope>
</reference>
<feature type="compositionally biased region" description="Basic residues" evidence="8">
    <location>
        <begin position="20"/>
        <end position="40"/>
    </location>
</feature>
<keyword evidence="5 7" id="KW-0238">DNA-binding</keyword>
<dbReference type="AlphaFoldDB" id="R4FN42"/>
<dbReference type="SMART" id="SM00526">
    <property type="entry name" value="H15"/>
    <property type="match status" value="1"/>
</dbReference>
<reference evidence="12" key="2">
    <citation type="submission" date="2015-04" db="EMBL/GenBank/DDBJ databases">
        <authorList>
            <person name="Wilson R.K."/>
            <person name="Warren W."/>
            <person name="Dotson E."/>
            <person name="Oliveira P.L."/>
        </authorList>
    </citation>
    <scope>NUCLEOTIDE SEQUENCE</scope>
</reference>
<evidence type="ECO:0000259" key="9">
    <source>
        <dbReference type="PROSITE" id="PS51504"/>
    </source>
</evidence>
<dbReference type="GO" id="GO:0003690">
    <property type="term" value="F:double-stranded DNA binding"/>
    <property type="evidence" value="ECO:0007669"/>
    <property type="project" value="TreeGrafter"/>
</dbReference>
<evidence type="ECO:0000256" key="4">
    <source>
        <dbReference type="ARBA" id="ARBA00022454"/>
    </source>
</evidence>
<evidence type="ECO:0000256" key="5">
    <source>
        <dbReference type="ARBA" id="ARBA00023125"/>
    </source>
</evidence>
<dbReference type="SUPFAM" id="SSF46785">
    <property type="entry name" value="Winged helix' DNA-binding domain"/>
    <property type="match status" value="1"/>
</dbReference>
<dbReference type="EMBL" id="GAHY01000713">
    <property type="protein sequence ID" value="JAA76797.1"/>
    <property type="molecule type" value="mRNA"/>
</dbReference>
<dbReference type="PANTHER" id="PTHR11467:SF20">
    <property type="entry name" value="H15 DOMAIN-CONTAINING PROTEIN-RELATED"/>
    <property type="match status" value="1"/>
</dbReference>
<dbReference type="GeneID" id="141448747"/>
<evidence type="ECO:0000313" key="12">
    <source>
        <dbReference type="Proteomes" id="UP000015103"/>
    </source>
</evidence>
<dbReference type="PANTHER" id="PTHR11467">
    <property type="entry name" value="HISTONE H1"/>
    <property type="match status" value="1"/>
</dbReference>
<dbReference type="CDD" id="cd00073">
    <property type="entry name" value="H15"/>
    <property type="match status" value="1"/>
</dbReference>
<dbReference type="FunFam" id="1.10.10.10:FF:000140">
    <property type="entry name" value="Histone H1.0"/>
    <property type="match status" value="1"/>
</dbReference>
<feature type="compositionally biased region" description="Basic residues" evidence="8">
    <location>
        <begin position="141"/>
        <end position="163"/>
    </location>
</feature>
<dbReference type="InterPro" id="IPR005819">
    <property type="entry name" value="H1/H5"/>
</dbReference>
<dbReference type="InterPro" id="IPR036388">
    <property type="entry name" value="WH-like_DNA-bd_sf"/>
</dbReference>
<keyword evidence="4 7" id="KW-0158">Chromosome</keyword>
<proteinExistence type="evidence at transcript level"/>